<keyword evidence="7" id="KW-0653">Protein transport</keyword>
<evidence type="ECO:0000256" key="3">
    <source>
        <dbReference type="ARBA" id="ARBA00022448"/>
    </source>
</evidence>
<keyword evidence="13" id="KW-1185">Reference proteome</keyword>
<evidence type="ECO:0000256" key="4">
    <source>
        <dbReference type="ARBA" id="ARBA00022475"/>
    </source>
</evidence>
<dbReference type="InterPro" id="IPR024961">
    <property type="entry name" value="T2SS_GspC_N"/>
</dbReference>
<evidence type="ECO:0000256" key="1">
    <source>
        <dbReference type="ARBA" id="ARBA00004533"/>
    </source>
</evidence>
<organism evidence="12 13">
    <name type="scientific">Motilimonas cestriensis</name>
    <dbReference type="NCBI Taxonomy" id="2742685"/>
    <lineage>
        <taxon>Bacteria</taxon>
        <taxon>Pseudomonadati</taxon>
        <taxon>Pseudomonadota</taxon>
        <taxon>Gammaproteobacteria</taxon>
        <taxon>Alteromonadales</taxon>
        <taxon>Alteromonadales genera incertae sedis</taxon>
        <taxon>Motilimonas</taxon>
    </lineage>
</organism>
<feature type="transmembrane region" description="Helical" evidence="10">
    <location>
        <begin position="21"/>
        <end position="43"/>
    </location>
</feature>
<protein>
    <submittedName>
        <fullName evidence="12">Type II secretion system protein GspC</fullName>
    </submittedName>
</protein>
<keyword evidence="6 10" id="KW-0812">Transmembrane</keyword>
<dbReference type="NCBIfam" id="TIGR01713">
    <property type="entry name" value="typeII_sec_gspC"/>
    <property type="match status" value="1"/>
</dbReference>
<dbReference type="Gene3D" id="2.30.30.830">
    <property type="match status" value="1"/>
</dbReference>
<accession>A0ABS8WBI1</accession>
<dbReference type="InterPro" id="IPR001639">
    <property type="entry name" value="T2SS_protein-GspC"/>
</dbReference>
<dbReference type="Proteomes" id="UP001201273">
    <property type="component" value="Unassembled WGS sequence"/>
</dbReference>
<dbReference type="RefSeq" id="WP_233052275.1">
    <property type="nucleotide sequence ID" value="NZ_JAIMJA010000006.1"/>
</dbReference>
<keyword evidence="8 10" id="KW-1133">Transmembrane helix</keyword>
<evidence type="ECO:0000256" key="6">
    <source>
        <dbReference type="ARBA" id="ARBA00022692"/>
    </source>
</evidence>
<sequence>MDKFSGVLMRLSGLPQQKLSSIAFYSLLVLLCYQLANLTWMVMPSGSTKSTPWRPAPVAQQGSSHQGINLTAITALHLFGEFNKKVAPPPVAAKPKVAPKTKLNVKLTGVLASTVPQNAIAIIEDRGRQDTYFIGNSIGNTGAVLKEIKFDRVILEYRGDLQTLMLDGETYVTNQNSSSQPSAPRAESQTVREAPVKLDLNRAELLANPSKITDFISISPVRNQGALIGYRINPGRDATIFQSAGLQANDLAVSLNGIDLTDMQQSMSLMQEFPTMREMTLSVERDGQIHDLYFSLPE</sequence>
<comment type="caution">
    <text evidence="12">The sequence shown here is derived from an EMBL/GenBank/DDBJ whole genome shotgun (WGS) entry which is preliminary data.</text>
</comment>
<dbReference type="InterPro" id="IPR036034">
    <property type="entry name" value="PDZ_sf"/>
</dbReference>
<name>A0ABS8WBI1_9GAMM</name>
<evidence type="ECO:0000313" key="12">
    <source>
        <dbReference type="EMBL" id="MCE2594755.1"/>
    </source>
</evidence>
<comment type="subcellular location">
    <subcellularLocation>
        <location evidence="1">Cell inner membrane</location>
    </subcellularLocation>
</comment>
<comment type="similarity">
    <text evidence="2">Belongs to the GSP C family.</text>
</comment>
<keyword evidence="4" id="KW-1003">Cell membrane</keyword>
<reference evidence="12 13" key="1">
    <citation type="journal article" date="2022" name="Environ. Microbiol. Rep.">
        <title>Eco-phylogenetic analyses reveal divergent evolution of vitamin B12 metabolism in the marine bacterial family 'Psychromonadaceae'.</title>
        <authorList>
            <person name="Jin X."/>
            <person name="Yang Y."/>
            <person name="Cao H."/>
            <person name="Gao B."/>
            <person name="Zhao Z."/>
        </authorList>
    </citation>
    <scope>NUCLEOTIDE SEQUENCE [LARGE SCALE GENOMIC DNA]</scope>
    <source>
        <strain evidence="12 13">MKS20</strain>
    </source>
</reference>
<evidence type="ECO:0000256" key="5">
    <source>
        <dbReference type="ARBA" id="ARBA00022519"/>
    </source>
</evidence>
<evidence type="ECO:0000256" key="8">
    <source>
        <dbReference type="ARBA" id="ARBA00022989"/>
    </source>
</evidence>
<evidence type="ECO:0000256" key="7">
    <source>
        <dbReference type="ARBA" id="ARBA00022927"/>
    </source>
</evidence>
<dbReference type="PRINTS" id="PR00810">
    <property type="entry name" value="BCTERIALGSPC"/>
</dbReference>
<dbReference type="EMBL" id="JAIMJA010000006">
    <property type="protein sequence ID" value="MCE2594755.1"/>
    <property type="molecule type" value="Genomic_DNA"/>
</dbReference>
<dbReference type="Pfam" id="PF11356">
    <property type="entry name" value="T2SSC"/>
    <property type="match status" value="1"/>
</dbReference>
<dbReference type="SUPFAM" id="SSF50156">
    <property type="entry name" value="PDZ domain-like"/>
    <property type="match status" value="1"/>
</dbReference>
<keyword evidence="5" id="KW-0997">Cell inner membrane</keyword>
<feature type="domain" description="Type II secretion system protein GspC N-terminal" evidence="11">
    <location>
        <begin position="27"/>
        <end position="166"/>
    </location>
</feature>
<dbReference type="PROSITE" id="PS01141">
    <property type="entry name" value="T2SP_C"/>
    <property type="match status" value="1"/>
</dbReference>
<evidence type="ECO:0000256" key="2">
    <source>
        <dbReference type="ARBA" id="ARBA00007986"/>
    </source>
</evidence>
<evidence type="ECO:0000256" key="9">
    <source>
        <dbReference type="ARBA" id="ARBA00023136"/>
    </source>
</evidence>
<evidence type="ECO:0000313" key="13">
    <source>
        <dbReference type="Proteomes" id="UP001201273"/>
    </source>
</evidence>
<evidence type="ECO:0000259" key="11">
    <source>
        <dbReference type="Pfam" id="PF11356"/>
    </source>
</evidence>
<keyword evidence="9 10" id="KW-0472">Membrane</keyword>
<keyword evidence="3" id="KW-0813">Transport</keyword>
<proteinExistence type="inferred from homology"/>
<evidence type="ECO:0000256" key="10">
    <source>
        <dbReference type="SAM" id="Phobius"/>
    </source>
</evidence>
<dbReference type="Gene3D" id="2.30.42.10">
    <property type="match status" value="1"/>
</dbReference>
<gene>
    <name evidence="12" type="primary">gspC</name>
    <name evidence="12" type="ORF">K6Y31_07990</name>
</gene>